<dbReference type="AlphaFoldDB" id="A0A6G1BKZ4"/>
<reference evidence="2 3" key="1">
    <citation type="submission" date="2019-11" db="EMBL/GenBank/DDBJ databases">
        <title>Whole genome sequence of Oryza granulata.</title>
        <authorList>
            <person name="Li W."/>
        </authorList>
    </citation>
    <scope>NUCLEOTIDE SEQUENCE [LARGE SCALE GENOMIC DNA]</scope>
    <source>
        <strain evidence="3">cv. Menghai</strain>
        <tissue evidence="2">Leaf</tissue>
    </source>
</reference>
<gene>
    <name evidence="2" type="ORF">E2562_014752</name>
</gene>
<name>A0A6G1BKZ4_9ORYZ</name>
<evidence type="ECO:0000313" key="2">
    <source>
        <dbReference type="EMBL" id="KAF0888542.1"/>
    </source>
</evidence>
<evidence type="ECO:0000256" key="1">
    <source>
        <dbReference type="SAM" id="MobiDB-lite"/>
    </source>
</evidence>
<proteinExistence type="predicted"/>
<dbReference type="Proteomes" id="UP000479710">
    <property type="component" value="Unassembled WGS sequence"/>
</dbReference>
<protein>
    <submittedName>
        <fullName evidence="2">Uncharacterized protein</fullName>
    </submittedName>
</protein>
<comment type="caution">
    <text evidence="2">The sequence shown here is derived from an EMBL/GenBank/DDBJ whole genome shotgun (WGS) entry which is preliminary data.</text>
</comment>
<dbReference type="EMBL" id="SPHZ02000012">
    <property type="protein sequence ID" value="KAF0888542.1"/>
    <property type="molecule type" value="Genomic_DNA"/>
</dbReference>
<keyword evidence="3" id="KW-1185">Reference proteome</keyword>
<sequence>MQFDTRGREQGHVEKQESSGGGGRPDRWAQAPLVGERRVQPSRASDQATGQEEKGRQADGLRAREERGERPASWAATG</sequence>
<feature type="compositionally biased region" description="Basic and acidic residues" evidence="1">
    <location>
        <begin position="1"/>
        <end position="17"/>
    </location>
</feature>
<feature type="region of interest" description="Disordered" evidence="1">
    <location>
        <begin position="1"/>
        <end position="78"/>
    </location>
</feature>
<evidence type="ECO:0000313" key="3">
    <source>
        <dbReference type="Proteomes" id="UP000479710"/>
    </source>
</evidence>
<feature type="compositionally biased region" description="Basic and acidic residues" evidence="1">
    <location>
        <begin position="51"/>
        <end position="70"/>
    </location>
</feature>
<organism evidence="2 3">
    <name type="scientific">Oryza meyeriana var. granulata</name>
    <dbReference type="NCBI Taxonomy" id="110450"/>
    <lineage>
        <taxon>Eukaryota</taxon>
        <taxon>Viridiplantae</taxon>
        <taxon>Streptophyta</taxon>
        <taxon>Embryophyta</taxon>
        <taxon>Tracheophyta</taxon>
        <taxon>Spermatophyta</taxon>
        <taxon>Magnoliopsida</taxon>
        <taxon>Liliopsida</taxon>
        <taxon>Poales</taxon>
        <taxon>Poaceae</taxon>
        <taxon>BOP clade</taxon>
        <taxon>Oryzoideae</taxon>
        <taxon>Oryzeae</taxon>
        <taxon>Oryzinae</taxon>
        <taxon>Oryza</taxon>
        <taxon>Oryza meyeriana</taxon>
    </lineage>
</organism>
<accession>A0A6G1BKZ4</accession>